<dbReference type="GO" id="GO:0051028">
    <property type="term" value="P:mRNA transport"/>
    <property type="evidence" value="ECO:0007669"/>
    <property type="project" value="UniProtKB-KW"/>
</dbReference>
<evidence type="ECO:0000256" key="6">
    <source>
        <dbReference type="ARBA" id="ARBA00019964"/>
    </source>
</evidence>
<feature type="compositionally biased region" description="Basic and acidic residues" evidence="18">
    <location>
        <begin position="160"/>
        <end position="176"/>
    </location>
</feature>
<reference evidence="20" key="1">
    <citation type="journal article" date="2014" name="PLoS ONE">
        <title>Transcriptome-Based Identification of ABC Transporters in the Western Tarnished Plant Bug Lygus hesperus.</title>
        <authorList>
            <person name="Hull J.J."/>
            <person name="Chaney K."/>
            <person name="Geib S.M."/>
            <person name="Fabrick J.A."/>
            <person name="Brent C.S."/>
            <person name="Walsh D."/>
            <person name="Lavine L.C."/>
        </authorList>
    </citation>
    <scope>NUCLEOTIDE SEQUENCE</scope>
</reference>
<evidence type="ECO:0000256" key="12">
    <source>
        <dbReference type="ARBA" id="ARBA00022845"/>
    </source>
</evidence>
<evidence type="ECO:0000256" key="16">
    <source>
        <dbReference type="ARBA" id="ARBA00023242"/>
    </source>
</evidence>
<dbReference type="GO" id="GO:0010494">
    <property type="term" value="C:cytoplasmic stress granule"/>
    <property type="evidence" value="ECO:0007669"/>
    <property type="project" value="UniProtKB-SubCell"/>
</dbReference>
<keyword evidence="10" id="KW-0747">Spliceosome</keyword>
<feature type="compositionally biased region" description="Pro residues" evidence="18">
    <location>
        <begin position="555"/>
        <end position="567"/>
    </location>
</feature>
<keyword evidence="14" id="KW-0866">Nonsense-mediated mRNA decay</keyword>
<keyword evidence="8" id="KW-0963">Cytoplasm</keyword>
<feature type="domain" description="Btz" evidence="19">
    <location>
        <begin position="108"/>
        <end position="212"/>
    </location>
</feature>
<dbReference type="InterPro" id="IPR018545">
    <property type="entry name" value="Btz_dom"/>
</dbReference>
<keyword evidence="12" id="KW-0810">Translation regulation</keyword>
<evidence type="ECO:0000256" key="10">
    <source>
        <dbReference type="ARBA" id="ARBA00022728"/>
    </source>
</evidence>
<dbReference type="GO" id="GO:0008380">
    <property type="term" value="P:RNA splicing"/>
    <property type="evidence" value="ECO:0007669"/>
    <property type="project" value="UniProtKB-KW"/>
</dbReference>
<accession>A0A0A9XE86</accession>
<feature type="compositionally biased region" description="Basic and acidic residues" evidence="18">
    <location>
        <begin position="1"/>
        <end position="23"/>
    </location>
</feature>
<dbReference type="GO" id="GO:0030425">
    <property type="term" value="C:dendrite"/>
    <property type="evidence" value="ECO:0007669"/>
    <property type="project" value="UniProtKB-SubCell"/>
</dbReference>
<dbReference type="Pfam" id="PF09405">
    <property type="entry name" value="Btz"/>
    <property type="match status" value="1"/>
</dbReference>
<evidence type="ECO:0000256" key="4">
    <source>
        <dbReference type="ARBA" id="ARBA00004556"/>
    </source>
</evidence>
<dbReference type="GO" id="GO:0003729">
    <property type="term" value="F:mRNA binding"/>
    <property type="evidence" value="ECO:0007669"/>
    <property type="project" value="InterPro"/>
</dbReference>
<keyword evidence="13" id="KW-0694">RNA-binding</keyword>
<dbReference type="InterPro" id="IPR028544">
    <property type="entry name" value="CASC3"/>
</dbReference>
<dbReference type="GO" id="GO:0006417">
    <property type="term" value="P:regulation of translation"/>
    <property type="evidence" value="ECO:0007669"/>
    <property type="project" value="UniProtKB-KW"/>
</dbReference>
<feature type="region of interest" description="Disordered" evidence="18">
    <location>
        <begin position="345"/>
        <end position="403"/>
    </location>
</feature>
<evidence type="ECO:0000256" key="8">
    <source>
        <dbReference type="ARBA" id="ARBA00022490"/>
    </source>
</evidence>
<evidence type="ECO:0000256" key="3">
    <source>
        <dbReference type="ARBA" id="ARBA00004324"/>
    </source>
</evidence>
<evidence type="ECO:0000259" key="19">
    <source>
        <dbReference type="SMART" id="SM01044"/>
    </source>
</evidence>
<evidence type="ECO:0000256" key="7">
    <source>
        <dbReference type="ARBA" id="ARBA00022448"/>
    </source>
</evidence>
<feature type="region of interest" description="Disordered" evidence="18">
    <location>
        <begin position="204"/>
        <end position="307"/>
    </location>
</feature>
<evidence type="ECO:0000256" key="11">
    <source>
        <dbReference type="ARBA" id="ARBA00022816"/>
    </source>
</evidence>
<evidence type="ECO:0000256" key="18">
    <source>
        <dbReference type="SAM" id="MobiDB-lite"/>
    </source>
</evidence>
<comment type="subcellular location">
    <subcellularLocation>
        <location evidence="2">Cell projection</location>
        <location evidence="2">Dendrite</location>
    </subcellularLocation>
    <subcellularLocation>
        <location evidence="1">Cytoplasm</location>
        <location evidence="1">Stress granule</location>
    </subcellularLocation>
    <subcellularLocation>
        <location evidence="4">Cytoplasm</location>
        <location evidence="4">Perinuclear region</location>
    </subcellularLocation>
    <subcellularLocation>
        <location evidence="3">Nucleus speckle</location>
    </subcellularLocation>
</comment>
<dbReference type="GO" id="GO:0005681">
    <property type="term" value="C:spliceosomal complex"/>
    <property type="evidence" value="ECO:0007669"/>
    <property type="project" value="UniProtKB-KW"/>
</dbReference>
<keyword evidence="17" id="KW-0966">Cell projection</keyword>
<keyword evidence="11" id="KW-0509">mRNA transport</keyword>
<proteinExistence type="inferred from homology"/>
<dbReference type="GO" id="GO:0048471">
    <property type="term" value="C:perinuclear region of cytoplasm"/>
    <property type="evidence" value="ECO:0007669"/>
    <property type="project" value="UniProtKB-SubCell"/>
</dbReference>
<keyword evidence="7" id="KW-0813">Transport</keyword>
<evidence type="ECO:0000256" key="9">
    <source>
        <dbReference type="ARBA" id="ARBA00022664"/>
    </source>
</evidence>
<evidence type="ECO:0000256" key="13">
    <source>
        <dbReference type="ARBA" id="ARBA00022884"/>
    </source>
</evidence>
<dbReference type="PANTHER" id="PTHR13434">
    <property type="entry name" value="PROTEIN CASC3"/>
    <property type="match status" value="1"/>
</dbReference>
<evidence type="ECO:0000256" key="1">
    <source>
        <dbReference type="ARBA" id="ARBA00004210"/>
    </source>
</evidence>
<evidence type="ECO:0000256" key="17">
    <source>
        <dbReference type="ARBA" id="ARBA00023273"/>
    </source>
</evidence>
<dbReference type="GO" id="GO:0000184">
    <property type="term" value="P:nuclear-transcribed mRNA catabolic process, nonsense-mediated decay"/>
    <property type="evidence" value="ECO:0007669"/>
    <property type="project" value="UniProtKB-KW"/>
</dbReference>
<reference evidence="20" key="2">
    <citation type="submission" date="2014-07" db="EMBL/GenBank/DDBJ databases">
        <authorList>
            <person name="Hull J."/>
        </authorList>
    </citation>
    <scope>NUCLEOTIDE SEQUENCE</scope>
</reference>
<dbReference type="GO" id="GO:0035145">
    <property type="term" value="C:exon-exon junction complex"/>
    <property type="evidence" value="ECO:0007669"/>
    <property type="project" value="InterPro"/>
</dbReference>
<keyword evidence="16" id="KW-0539">Nucleus</keyword>
<gene>
    <name evidence="20" type="primary">CASC3_0</name>
    <name evidence="20" type="ORF">CM83_77606</name>
</gene>
<protein>
    <recommendedName>
        <fullName evidence="6">Protein CASC3</fullName>
    </recommendedName>
</protein>
<feature type="compositionally biased region" description="Basic and acidic residues" evidence="18">
    <location>
        <begin position="121"/>
        <end position="138"/>
    </location>
</feature>
<feature type="compositionally biased region" description="Basic residues" evidence="18">
    <location>
        <begin position="453"/>
        <end position="464"/>
    </location>
</feature>
<feature type="compositionally biased region" description="Basic and acidic residues" evidence="18">
    <location>
        <begin position="437"/>
        <end position="452"/>
    </location>
</feature>
<feature type="compositionally biased region" description="Low complexity" evidence="18">
    <location>
        <begin position="533"/>
        <end position="542"/>
    </location>
</feature>
<name>A0A0A9XE86_LYGHE</name>
<evidence type="ECO:0000256" key="2">
    <source>
        <dbReference type="ARBA" id="ARBA00004279"/>
    </source>
</evidence>
<dbReference type="EMBL" id="GBHO01024582">
    <property type="protein sequence ID" value="JAG19022.1"/>
    <property type="molecule type" value="Transcribed_RNA"/>
</dbReference>
<dbReference type="SMART" id="SM01044">
    <property type="entry name" value="Btz"/>
    <property type="match status" value="1"/>
</dbReference>
<feature type="compositionally biased region" description="Polar residues" evidence="18">
    <location>
        <begin position="500"/>
        <end position="511"/>
    </location>
</feature>
<feature type="compositionally biased region" description="Basic and acidic residues" evidence="18">
    <location>
        <begin position="388"/>
        <end position="398"/>
    </location>
</feature>
<organism evidence="20">
    <name type="scientific">Lygus hesperus</name>
    <name type="common">Western plant bug</name>
    <dbReference type="NCBI Taxonomy" id="30085"/>
    <lineage>
        <taxon>Eukaryota</taxon>
        <taxon>Metazoa</taxon>
        <taxon>Ecdysozoa</taxon>
        <taxon>Arthropoda</taxon>
        <taxon>Hexapoda</taxon>
        <taxon>Insecta</taxon>
        <taxon>Pterygota</taxon>
        <taxon>Neoptera</taxon>
        <taxon>Paraneoptera</taxon>
        <taxon>Hemiptera</taxon>
        <taxon>Heteroptera</taxon>
        <taxon>Panheteroptera</taxon>
        <taxon>Cimicomorpha</taxon>
        <taxon>Miridae</taxon>
        <taxon>Mirini</taxon>
        <taxon>Lygus</taxon>
    </lineage>
</organism>
<dbReference type="AlphaFoldDB" id="A0A0A9XE86"/>
<dbReference type="GO" id="GO:0006397">
    <property type="term" value="P:mRNA processing"/>
    <property type="evidence" value="ECO:0007669"/>
    <property type="project" value="UniProtKB-KW"/>
</dbReference>
<dbReference type="PANTHER" id="PTHR13434:SF0">
    <property type="entry name" value="PROTEIN CASC3"/>
    <property type="match status" value="1"/>
</dbReference>
<evidence type="ECO:0000256" key="15">
    <source>
        <dbReference type="ARBA" id="ARBA00023187"/>
    </source>
</evidence>
<feature type="compositionally biased region" description="Polar residues" evidence="18">
    <location>
        <begin position="35"/>
        <end position="44"/>
    </location>
</feature>
<keyword evidence="15" id="KW-0508">mRNA splicing</keyword>
<evidence type="ECO:0000313" key="20">
    <source>
        <dbReference type="EMBL" id="JAG19022.1"/>
    </source>
</evidence>
<evidence type="ECO:0000256" key="5">
    <source>
        <dbReference type="ARBA" id="ARBA00009548"/>
    </source>
</evidence>
<feature type="compositionally biased region" description="Pro residues" evidence="18">
    <location>
        <begin position="520"/>
        <end position="532"/>
    </location>
</feature>
<keyword evidence="9" id="KW-0507">mRNA processing</keyword>
<feature type="region of interest" description="Disordered" evidence="18">
    <location>
        <begin position="426"/>
        <end position="583"/>
    </location>
</feature>
<dbReference type="GO" id="GO:0016607">
    <property type="term" value="C:nuclear speck"/>
    <property type="evidence" value="ECO:0007669"/>
    <property type="project" value="UniProtKB-SubCell"/>
</dbReference>
<sequence>MSDGEKVVSEESQVKNDDVDDNKSVASSSDAMDKMSTSTYNTAQNDEEGLNVTAHRDDVTVDDAEDVQNGVREADDTVNDHEDDDGQLSDDQKSNGSSIAGSSGGSQVPDTEREEGDGQEEGDKKDKKLDHDEDRRDPQYIPKRGVFYEHDDRTLDDEPADKKEPVREPKKSKAFEAVERWGHDMYNEDEQSPKSTQELIDMYGYDIRKEEAPPKARRRRRYGKGPNKYQRSWEDEQAYNKTPTRGGFKGQKRSPRNFVQRDEDFPALGPKTDVDVSAGPPSGDTALAPQRNDSDIKFIPKLPPKDVILPSKDEVKAISDQLDAEERIRPAEFPEMKLYWPTTRGPVVEKGVDGGRPSRSLTMRGRADMHRRGMTGHDQLPPFPGKNHHGDRPSDKHGKGASTADEDIATLAQHFSNAVINVDRNIAPIGSTSEPPAEDRPQRESRREDTKHQGHHHHHHHKHGGEKLLQSEKHHGGLPLADKHHQPPDQPSTKSKRYSTQRQRPAQQMNSGTQAQTGAPPAPPAPTPPGYLPPQQGYYPPQHGMCPPEGTPHMSAPPPAQFPPPPGGMQMVTFLPGVPPPPANTFHPPPNVYVPPTPYIPPPPLVQPPPAEVYQGGVTYYNTQSQVLTRAAPSRRVKLAIPIVSPDNSQPIQ</sequence>
<evidence type="ECO:0000256" key="14">
    <source>
        <dbReference type="ARBA" id="ARBA00023161"/>
    </source>
</evidence>
<feature type="region of interest" description="Disordered" evidence="18">
    <location>
        <begin position="1"/>
        <end position="176"/>
    </location>
</feature>
<feature type="compositionally biased region" description="Basic and acidic residues" evidence="18">
    <location>
        <begin position="465"/>
        <end position="487"/>
    </location>
</feature>
<comment type="similarity">
    <text evidence="5">Belongs to the CASC3 family.</text>
</comment>